<keyword evidence="1" id="KW-0732">Signal</keyword>
<reference evidence="3 4" key="1">
    <citation type="submission" date="2020-10" db="EMBL/GenBank/DDBJ databases">
        <title>Connecting structure to function with the recovery of over 1000 high-quality activated sludge metagenome-assembled genomes encoding full-length rRNA genes using long-read sequencing.</title>
        <authorList>
            <person name="Singleton C.M."/>
            <person name="Petriglieri F."/>
            <person name="Kristensen J.M."/>
            <person name="Kirkegaard R.H."/>
            <person name="Michaelsen T.Y."/>
            <person name="Andersen M.H."/>
            <person name="Karst S.M."/>
            <person name="Dueholm M.S."/>
            <person name="Nielsen P.H."/>
            <person name="Albertsen M."/>
        </authorList>
    </citation>
    <scope>NUCLEOTIDE SEQUENCE [LARGE SCALE GENOMIC DNA]</scope>
    <source>
        <strain evidence="3">Ribe_18-Q3-R11-54_MAXAC.273</strain>
    </source>
</reference>
<evidence type="ECO:0000313" key="4">
    <source>
        <dbReference type="Proteomes" id="UP000808337"/>
    </source>
</evidence>
<evidence type="ECO:0000259" key="2">
    <source>
        <dbReference type="Pfam" id="PF09603"/>
    </source>
</evidence>
<feature type="domain" description="Fibrobacter succinogenes major paralogous" evidence="2">
    <location>
        <begin position="81"/>
        <end position="264"/>
    </location>
</feature>
<dbReference type="AlphaFoldDB" id="A0A9D7SRY0"/>
<comment type="caution">
    <text evidence="3">The sequence shown here is derived from an EMBL/GenBank/DDBJ whole genome shotgun (WGS) entry which is preliminary data.</text>
</comment>
<gene>
    <name evidence="3" type="ORF">IPP15_06050</name>
</gene>
<proteinExistence type="predicted"/>
<feature type="chain" id="PRO_5038366970" evidence="1">
    <location>
        <begin position="20"/>
        <end position="265"/>
    </location>
</feature>
<dbReference type="Proteomes" id="UP000808337">
    <property type="component" value="Unassembled WGS sequence"/>
</dbReference>
<organism evidence="3 4">
    <name type="scientific">Candidatus Opimibacter skivensis</name>
    <dbReference type="NCBI Taxonomy" id="2982028"/>
    <lineage>
        <taxon>Bacteria</taxon>
        <taxon>Pseudomonadati</taxon>
        <taxon>Bacteroidota</taxon>
        <taxon>Saprospiria</taxon>
        <taxon>Saprospirales</taxon>
        <taxon>Saprospiraceae</taxon>
        <taxon>Candidatus Opimibacter</taxon>
    </lineage>
</organism>
<dbReference type="Pfam" id="PF09603">
    <property type="entry name" value="Fib_succ_major"/>
    <property type="match status" value="1"/>
</dbReference>
<accession>A0A9D7SRY0</accession>
<feature type="signal peptide" evidence="1">
    <location>
        <begin position="1"/>
        <end position="19"/>
    </location>
</feature>
<dbReference type="NCBIfam" id="TIGR02145">
    <property type="entry name" value="Fib_succ_major"/>
    <property type="match status" value="1"/>
</dbReference>
<name>A0A9D7SRY0_9BACT</name>
<dbReference type="InterPro" id="IPR011871">
    <property type="entry name" value="Fib_succ_major"/>
</dbReference>
<evidence type="ECO:0000256" key="1">
    <source>
        <dbReference type="SAM" id="SignalP"/>
    </source>
</evidence>
<sequence length="265" mass="28361">MKNIFFISIGLLLMDIAMAQNVGIGTTTPTAKLDVIGSIKITDGTQGAGKVLTSDVNGKATWQAMTISTSSSDSIGVNAAVSIGCNTWMTKNLNVARYRNGEPIPKVTNSTTWASLTTGAYCYYANDSATYAAVYGKLYNWYAVNDPRGLAPEGWHIPSDFEWTYLITTLGGNNSAGGPMKAIGITYWNIPNLGATNICNFAALPGGQRSATGAFSNEGNYGNWWSSSKGETNIAWSRNLNYNDTHINGASSDLRVGFSVRCIKD</sequence>
<protein>
    <submittedName>
        <fullName evidence="3">Fibrobacter succinogenes major paralogous domain-containing protein</fullName>
    </submittedName>
</protein>
<dbReference type="EMBL" id="JADKGY010000001">
    <property type="protein sequence ID" value="MBK9981978.1"/>
    <property type="molecule type" value="Genomic_DNA"/>
</dbReference>
<evidence type="ECO:0000313" key="3">
    <source>
        <dbReference type="EMBL" id="MBK9981978.1"/>
    </source>
</evidence>